<dbReference type="AlphaFoldDB" id="A0A2J7R8P0"/>
<sequence length="73" mass="8432">MWVPVNTAWSVLRLQMEETSDLSFCDFYLWENLKGKVYKNNPCSSEALQNEITHVTGSITIDQLLKVSHNLLM</sequence>
<proteinExistence type="predicted"/>
<name>A0A2J7R8P0_9NEOP</name>
<dbReference type="InterPro" id="IPR036397">
    <property type="entry name" value="RNaseH_sf"/>
</dbReference>
<gene>
    <name evidence="1" type="ORF">B7P43_G00473</name>
</gene>
<dbReference type="GO" id="GO:0003676">
    <property type="term" value="F:nucleic acid binding"/>
    <property type="evidence" value="ECO:0007669"/>
    <property type="project" value="InterPro"/>
</dbReference>
<evidence type="ECO:0000313" key="2">
    <source>
        <dbReference type="Proteomes" id="UP000235965"/>
    </source>
</evidence>
<dbReference type="InParanoid" id="A0A2J7R8P0"/>
<reference evidence="1 2" key="1">
    <citation type="submission" date="2017-12" db="EMBL/GenBank/DDBJ databases">
        <title>Hemimetabolous genomes reveal molecular basis of termite eusociality.</title>
        <authorList>
            <person name="Harrison M.C."/>
            <person name="Jongepier E."/>
            <person name="Robertson H.M."/>
            <person name="Arning N."/>
            <person name="Bitard-Feildel T."/>
            <person name="Chao H."/>
            <person name="Childers C.P."/>
            <person name="Dinh H."/>
            <person name="Doddapaneni H."/>
            <person name="Dugan S."/>
            <person name="Gowin J."/>
            <person name="Greiner C."/>
            <person name="Han Y."/>
            <person name="Hu H."/>
            <person name="Hughes D.S.T."/>
            <person name="Huylmans A.-K."/>
            <person name="Kemena C."/>
            <person name="Kremer L.P.M."/>
            <person name="Lee S.L."/>
            <person name="Lopez-Ezquerra A."/>
            <person name="Mallet L."/>
            <person name="Monroy-Kuhn J.M."/>
            <person name="Moser A."/>
            <person name="Murali S.C."/>
            <person name="Muzny D.M."/>
            <person name="Otani S."/>
            <person name="Piulachs M.-D."/>
            <person name="Poelchau M."/>
            <person name="Qu J."/>
            <person name="Schaub F."/>
            <person name="Wada-Katsumata A."/>
            <person name="Worley K.C."/>
            <person name="Xie Q."/>
            <person name="Ylla G."/>
            <person name="Poulsen M."/>
            <person name="Gibbs R.A."/>
            <person name="Schal C."/>
            <person name="Richards S."/>
            <person name="Belles X."/>
            <person name="Korb J."/>
            <person name="Bornberg-Bauer E."/>
        </authorList>
    </citation>
    <scope>NUCLEOTIDE SEQUENCE [LARGE SCALE GENOMIC DNA]</scope>
    <source>
        <tissue evidence="1">Whole body</tissue>
    </source>
</reference>
<organism evidence="1 2">
    <name type="scientific">Cryptotermes secundus</name>
    <dbReference type="NCBI Taxonomy" id="105785"/>
    <lineage>
        <taxon>Eukaryota</taxon>
        <taxon>Metazoa</taxon>
        <taxon>Ecdysozoa</taxon>
        <taxon>Arthropoda</taxon>
        <taxon>Hexapoda</taxon>
        <taxon>Insecta</taxon>
        <taxon>Pterygota</taxon>
        <taxon>Neoptera</taxon>
        <taxon>Polyneoptera</taxon>
        <taxon>Dictyoptera</taxon>
        <taxon>Blattodea</taxon>
        <taxon>Blattoidea</taxon>
        <taxon>Termitoidae</taxon>
        <taxon>Kalotermitidae</taxon>
        <taxon>Cryptotermitinae</taxon>
        <taxon>Cryptotermes</taxon>
    </lineage>
</organism>
<evidence type="ECO:0000313" key="1">
    <source>
        <dbReference type="EMBL" id="PNF37196.1"/>
    </source>
</evidence>
<keyword evidence="2" id="KW-1185">Reference proteome</keyword>
<dbReference type="Gene3D" id="3.30.420.10">
    <property type="entry name" value="Ribonuclease H-like superfamily/Ribonuclease H"/>
    <property type="match status" value="1"/>
</dbReference>
<dbReference type="Proteomes" id="UP000235965">
    <property type="component" value="Unassembled WGS sequence"/>
</dbReference>
<protein>
    <submittedName>
        <fullName evidence="1">Uncharacterized protein</fullName>
    </submittedName>
</protein>
<accession>A0A2J7R8P0</accession>
<comment type="caution">
    <text evidence="1">The sequence shown here is derived from an EMBL/GenBank/DDBJ whole genome shotgun (WGS) entry which is preliminary data.</text>
</comment>
<dbReference type="EMBL" id="NEVH01006721">
    <property type="protein sequence ID" value="PNF37196.1"/>
    <property type="molecule type" value="Genomic_DNA"/>
</dbReference>